<evidence type="ECO:0000313" key="3">
    <source>
        <dbReference type="Proteomes" id="UP000326757"/>
    </source>
</evidence>
<gene>
    <name evidence="2" type="ORF">EYC80_004875</name>
</gene>
<keyword evidence="3" id="KW-1185">Reference proteome</keyword>
<keyword evidence="1" id="KW-0175">Coiled coil</keyword>
<dbReference type="EMBL" id="VIGI01000002">
    <property type="protein sequence ID" value="KAB8303453.1"/>
    <property type="molecule type" value="Genomic_DNA"/>
</dbReference>
<dbReference type="AlphaFoldDB" id="A0A5N6KI53"/>
<sequence length="279" mass="32501">MTRKQGLQAFLRKEVIKAKLRIPTEDRTTKFKTKNLTRGAPPDSCEDPERNMFRDIFGDSEEDYTDPLERLRRSKSLFTVNNETKQKTEIRIRIEELRKQLLAVIDTSFKAPRERAIIASERDRLLRSIERLEAQEQRAKDNALRATGPLPEPISEFEKKQRQKEIKLVRKALAGEEKSKYPIKRPIHPLDDDPDGETRKMLGLPLKRRKLEKTGKWVDELRHAVPELRYKDYGAEKLKGILLCGASEEQKDWLRKWFVRLDGRGATGGMRGSGKRKIL</sequence>
<accession>A0A5N6KI53</accession>
<reference evidence="2 3" key="1">
    <citation type="submission" date="2019-06" db="EMBL/GenBank/DDBJ databases">
        <title>Genome Sequence of the Brown Rot Fungal Pathogen Monilinia laxa.</title>
        <authorList>
            <person name="De Miccolis Angelini R.M."/>
            <person name="Landi L."/>
            <person name="Abate D."/>
            <person name="Pollastro S."/>
            <person name="Romanazzi G."/>
            <person name="Faretra F."/>
        </authorList>
    </citation>
    <scope>NUCLEOTIDE SEQUENCE [LARGE SCALE GENOMIC DNA]</scope>
    <source>
        <strain evidence="2 3">Mlax316</strain>
    </source>
</reference>
<evidence type="ECO:0000313" key="2">
    <source>
        <dbReference type="EMBL" id="KAB8303453.1"/>
    </source>
</evidence>
<name>A0A5N6KI53_MONLA</name>
<organism evidence="2 3">
    <name type="scientific">Monilinia laxa</name>
    <name type="common">Brown rot fungus</name>
    <name type="synonym">Sclerotinia laxa</name>
    <dbReference type="NCBI Taxonomy" id="61186"/>
    <lineage>
        <taxon>Eukaryota</taxon>
        <taxon>Fungi</taxon>
        <taxon>Dikarya</taxon>
        <taxon>Ascomycota</taxon>
        <taxon>Pezizomycotina</taxon>
        <taxon>Leotiomycetes</taxon>
        <taxon>Helotiales</taxon>
        <taxon>Sclerotiniaceae</taxon>
        <taxon>Monilinia</taxon>
    </lineage>
</organism>
<evidence type="ECO:0000256" key="1">
    <source>
        <dbReference type="SAM" id="Coils"/>
    </source>
</evidence>
<comment type="caution">
    <text evidence="2">The sequence shown here is derived from an EMBL/GenBank/DDBJ whole genome shotgun (WGS) entry which is preliminary data.</text>
</comment>
<protein>
    <submittedName>
        <fullName evidence="2">Uncharacterized protein</fullName>
    </submittedName>
</protein>
<dbReference type="Proteomes" id="UP000326757">
    <property type="component" value="Unassembled WGS sequence"/>
</dbReference>
<dbReference type="OrthoDB" id="3507418at2759"/>
<proteinExistence type="predicted"/>
<feature type="coiled-coil region" evidence="1">
    <location>
        <begin position="80"/>
        <end position="142"/>
    </location>
</feature>